<gene>
    <name evidence="2" type="ordered locus">sce8774</name>
</gene>
<protein>
    <submittedName>
        <fullName evidence="2">Uncharacterized protein</fullName>
    </submittedName>
</protein>
<dbReference type="HOGENOM" id="CLU_2847524_0_0_7"/>
<proteinExistence type="predicted"/>
<sequence>MEPSTPRGANSAHGAAELVQGGWRKAELAQVDASAARGRGAGRAGPVRRPGRGIAEGVTPHTEVT</sequence>
<dbReference type="KEGG" id="scl:sce8774"/>
<organism evidence="2 3">
    <name type="scientific">Sorangium cellulosum (strain So ce56)</name>
    <name type="common">Polyangium cellulosum (strain So ce56)</name>
    <dbReference type="NCBI Taxonomy" id="448385"/>
    <lineage>
        <taxon>Bacteria</taxon>
        <taxon>Pseudomonadati</taxon>
        <taxon>Myxococcota</taxon>
        <taxon>Polyangia</taxon>
        <taxon>Polyangiales</taxon>
        <taxon>Polyangiaceae</taxon>
        <taxon>Sorangium</taxon>
    </lineage>
</organism>
<keyword evidence="3" id="KW-1185">Reference proteome</keyword>
<evidence type="ECO:0000313" key="2">
    <source>
        <dbReference type="EMBL" id="CAN98946.1"/>
    </source>
</evidence>
<feature type="compositionally biased region" description="Low complexity" evidence="1">
    <location>
        <begin position="33"/>
        <end position="55"/>
    </location>
</feature>
<dbReference type="Proteomes" id="UP000002139">
    <property type="component" value="Chromosome"/>
</dbReference>
<dbReference type="AlphaFoldDB" id="A9G4W8"/>
<feature type="region of interest" description="Disordered" evidence="1">
    <location>
        <begin position="33"/>
        <end position="65"/>
    </location>
</feature>
<name>A9G4W8_SORC5</name>
<evidence type="ECO:0000256" key="1">
    <source>
        <dbReference type="SAM" id="MobiDB-lite"/>
    </source>
</evidence>
<dbReference type="BioCyc" id="SCEL448385:SCE_RS44965-MONOMER"/>
<evidence type="ECO:0000313" key="3">
    <source>
        <dbReference type="Proteomes" id="UP000002139"/>
    </source>
</evidence>
<dbReference type="EMBL" id="AM746676">
    <property type="protein sequence ID" value="CAN98946.1"/>
    <property type="molecule type" value="Genomic_DNA"/>
</dbReference>
<reference evidence="2 3" key="1">
    <citation type="journal article" date="2007" name="Nat. Biotechnol.">
        <title>Complete genome sequence of the myxobacterium Sorangium cellulosum.</title>
        <authorList>
            <person name="Schneiker S."/>
            <person name="Perlova O."/>
            <person name="Kaiser O."/>
            <person name="Gerth K."/>
            <person name="Alici A."/>
            <person name="Altmeyer M.O."/>
            <person name="Bartels D."/>
            <person name="Bekel T."/>
            <person name="Beyer S."/>
            <person name="Bode E."/>
            <person name="Bode H.B."/>
            <person name="Bolten C.J."/>
            <person name="Choudhuri J.V."/>
            <person name="Doss S."/>
            <person name="Elnakady Y.A."/>
            <person name="Frank B."/>
            <person name="Gaigalat L."/>
            <person name="Goesmann A."/>
            <person name="Groeger C."/>
            <person name="Gross F."/>
            <person name="Jelsbak L."/>
            <person name="Jelsbak L."/>
            <person name="Kalinowski J."/>
            <person name="Kegler C."/>
            <person name="Knauber T."/>
            <person name="Konietzny S."/>
            <person name="Kopp M."/>
            <person name="Krause L."/>
            <person name="Krug D."/>
            <person name="Linke B."/>
            <person name="Mahmud T."/>
            <person name="Martinez-Arias R."/>
            <person name="McHardy A.C."/>
            <person name="Merai M."/>
            <person name="Meyer F."/>
            <person name="Mormann S."/>
            <person name="Munoz-Dorado J."/>
            <person name="Perez J."/>
            <person name="Pradella S."/>
            <person name="Rachid S."/>
            <person name="Raddatz G."/>
            <person name="Rosenau F."/>
            <person name="Rueckert C."/>
            <person name="Sasse F."/>
            <person name="Scharfe M."/>
            <person name="Schuster S.C."/>
            <person name="Suen G."/>
            <person name="Treuner-Lange A."/>
            <person name="Velicer G.J."/>
            <person name="Vorholter F.-J."/>
            <person name="Weissman K.J."/>
            <person name="Welch R.D."/>
            <person name="Wenzel S.C."/>
            <person name="Whitworth D.E."/>
            <person name="Wilhelm S."/>
            <person name="Wittmann C."/>
            <person name="Bloecker H."/>
            <person name="Puehler A."/>
            <person name="Mueller R."/>
        </authorList>
    </citation>
    <scope>NUCLEOTIDE SEQUENCE [LARGE SCALE GENOMIC DNA]</scope>
    <source>
        <strain evidence="3">So ce56</strain>
    </source>
</reference>
<accession>A9G4W8</accession>